<evidence type="ECO:0000256" key="6">
    <source>
        <dbReference type="ARBA" id="ARBA00023136"/>
    </source>
</evidence>
<feature type="transmembrane region" description="Helical" evidence="7">
    <location>
        <begin position="467"/>
        <end position="489"/>
    </location>
</feature>
<comment type="subcellular location">
    <subcellularLocation>
        <location evidence="1">Membrane</location>
        <topology evidence="1">Multi-pass membrane protein</topology>
    </subcellularLocation>
</comment>
<feature type="transmembrane region" description="Helical" evidence="7">
    <location>
        <begin position="294"/>
        <end position="313"/>
    </location>
</feature>
<keyword evidence="4" id="KW-0029">Amino-acid transport</keyword>
<dbReference type="InterPro" id="IPR050524">
    <property type="entry name" value="APC_YAT"/>
</dbReference>
<evidence type="ECO:0000313" key="10">
    <source>
        <dbReference type="Proteomes" id="UP000001745"/>
    </source>
</evidence>
<dbReference type="GeneID" id="8106622"/>
<feature type="transmembrane region" description="Helical" evidence="7">
    <location>
        <begin position="76"/>
        <end position="96"/>
    </location>
</feature>
<evidence type="ECO:0000256" key="7">
    <source>
        <dbReference type="SAM" id="Phobius"/>
    </source>
</evidence>
<keyword evidence="6 7" id="KW-0472">Membrane</keyword>
<dbReference type="VEuPathDB" id="FungiDB:TSTA_079830"/>
<dbReference type="FunFam" id="1.20.1740.10:FF:000006">
    <property type="entry name" value="General amino acid permease"/>
    <property type="match status" value="1"/>
</dbReference>
<feature type="transmembrane region" description="Helical" evidence="7">
    <location>
        <begin position="422"/>
        <end position="446"/>
    </location>
</feature>
<dbReference type="PROSITE" id="PS00218">
    <property type="entry name" value="AMINO_ACID_PERMEASE_1"/>
    <property type="match status" value="1"/>
</dbReference>
<organism evidence="9 10">
    <name type="scientific">Talaromyces stipitatus (strain ATCC 10500 / CBS 375.48 / QM 6759 / NRRL 1006)</name>
    <name type="common">Penicillium stipitatum</name>
    <dbReference type="NCBI Taxonomy" id="441959"/>
    <lineage>
        <taxon>Eukaryota</taxon>
        <taxon>Fungi</taxon>
        <taxon>Dikarya</taxon>
        <taxon>Ascomycota</taxon>
        <taxon>Pezizomycotina</taxon>
        <taxon>Eurotiomycetes</taxon>
        <taxon>Eurotiomycetidae</taxon>
        <taxon>Eurotiales</taxon>
        <taxon>Trichocomaceae</taxon>
        <taxon>Talaromyces</taxon>
        <taxon>Talaromyces sect. Talaromyces</taxon>
    </lineage>
</organism>
<dbReference type="eggNOG" id="KOG1286">
    <property type="taxonomic scope" value="Eukaryota"/>
</dbReference>
<dbReference type="Gene3D" id="1.20.1740.10">
    <property type="entry name" value="Amino acid/polyamine transporter I"/>
    <property type="match status" value="1"/>
</dbReference>
<dbReference type="InParanoid" id="B8LWZ5"/>
<feature type="transmembrane region" description="Helical" evidence="7">
    <location>
        <begin position="205"/>
        <end position="223"/>
    </location>
</feature>
<reference evidence="10" key="1">
    <citation type="journal article" date="2015" name="Genome Announc.">
        <title>Genome sequence of the AIDS-associated pathogen Penicillium marneffei (ATCC18224) and its near taxonomic relative Talaromyces stipitatus (ATCC10500).</title>
        <authorList>
            <person name="Nierman W.C."/>
            <person name="Fedorova-Abrams N.D."/>
            <person name="Andrianopoulos A."/>
        </authorList>
    </citation>
    <scope>NUCLEOTIDE SEQUENCE [LARGE SCALE GENOMIC DNA]</scope>
    <source>
        <strain evidence="10">ATCC 10500 / CBS 375.48 / QM 6759 / NRRL 1006</strain>
    </source>
</reference>
<dbReference type="STRING" id="441959.B8LWZ5"/>
<dbReference type="EMBL" id="EQ962652">
    <property type="protein sequence ID" value="EED24628.1"/>
    <property type="molecule type" value="Genomic_DNA"/>
</dbReference>
<evidence type="ECO:0000256" key="3">
    <source>
        <dbReference type="ARBA" id="ARBA00022692"/>
    </source>
</evidence>
<accession>B8LWZ5</accession>
<sequence length="617" mass="66955">MIYEKRSETAAGNVEETPVSTGTVKETYNVDVVSANDHSLQRKLKPRHMQMITIGGVIGTGLFLGTGGNLENGGPAGLLIAYCIMASLLFSVMVALGEMVSQFPIPGGQFALADRFVSRELGFAMGILYWYKYSNHAVVLPAEISAAAVLVSYWTPAGDVNSTCTAGICNNALWVALMLLVVWAVNAAGTRVFGEMEFWFCSIKVITIIGLIITGIIITAGGGPNHEAIGFRYWNQTGGFVQYEGIEGAKGRFLGFFSVLIQAAFAFIGTEITAIASAETANPQKNVPRAIKAVWIRLVLFYVCSAFVIGLLVSPSDPSLDLSSTAAKSPFVIAIKNAGIPALPSIINAAILTSAWSSGCADLFVSSRTLYGLAARGHAPKIFLKTRRDGLPWVSVIFCGAFSLLSFMAASKGKAGTAFGYFSNMTAICGMISWTCILWTSIRWHNGLKIHGIDRKTLAYRAPLQPYLSYYGMFICIMVIIFGGFGSFIHKFDTSSFITTYFPIPFFAVLFFAYKLWNKSKIIKYVDMDFVSGSSVDIPEERGSDDVLSLGTRRHSLTNETAEMLSSLPTSKPMLVLAGYDAPSLGRTALAFFDFLPLVNTLAMPTLRTRLHLKIHM</sequence>
<feature type="transmembrane region" description="Helical" evidence="7">
    <location>
        <begin position="51"/>
        <end position="70"/>
    </location>
</feature>
<feature type="domain" description="Amino acid permease/ SLC12A" evidence="8">
    <location>
        <begin position="48"/>
        <end position="522"/>
    </location>
</feature>
<evidence type="ECO:0000256" key="2">
    <source>
        <dbReference type="ARBA" id="ARBA00022448"/>
    </source>
</evidence>
<keyword evidence="5 7" id="KW-1133">Transmembrane helix</keyword>
<keyword evidence="2" id="KW-0813">Transport</keyword>
<dbReference type="PANTHER" id="PTHR43341:SF20">
    <property type="entry name" value="AAT FAMILY AMINO ACID TRANSPORTER"/>
    <property type="match status" value="1"/>
</dbReference>
<dbReference type="HOGENOM" id="CLU_007946_12_1_1"/>
<evidence type="ECO:0000256" key="1">
    <source>
        <dbReference type="ARBA" id="ARBA00004141"/>
    </source>
</evidence>
<keyword evidence="10" id="KW-1185">Reference proteome</keyword>
<evidence type="ECO:0000256" key="4">
    <source>
        <dbReference type="ARBA" id="ARBA00022970"/>
    </source>
</evidence>
<gene>
    <name evidence="9" type="ORF">TSTA_079830</name>
</gene>
<dbReference type="OMA" id="QMVIFAY"/>
<dbReference type="GO" id="GO:0016020">
    <property type="term" value="C:membrane"/>
    <property type="evidence" value="ECO:0007669"/>
    <property type="project" value="UniProtKB-SubCell"/>
</dbReference>
<dbReference type="Pfam" id="PF00324">
    <property type="entry name" value="AA_permease"/>
    <property type="match status" value="1"/>
</dbReference>
<dbReference type="PhylomeDB" id="B8LWZ5"/>
<dbReference type="OrthoDB" id="3900342at2759"/>
<keyword evidence="3 7" id="KW-0812">Transmembrane</keyword>
<feature type="transmembrane region" description="Helical" evidence="7">
    <location>
        <begin position="133"/>
        <end position="154"/>
    </location>
</feature>
<name>B8LWZ5_TALSN</name>
<feature type="transmembrane region" description="Helical" evidence="7">
    <location>
        <begin position="253"/>
        <end position="274"/>
    </location>
</feature>
<protein>
    <submittedName>
        <fullName evidence="9">Arginine permease, putative</fullName>
    </submittedName>
</protein>
<dbReference type="GO" id="GO:0015171">
    <property type="term" value="F:amino acid transmembrane transporter activity"/>
    <property type="evidence" value="ECO:0007669"/>
    <property type="project" value="TreeGrafter"/>
</dbReference>
<feature type="transmembrane region" description="Helical" evidence="7">
    <location>
        <begin position="391"/>
        <end position="410"/>
    </location>
</feature>
<proteinExistence type="predicted"/>
<dbReference type="PANTHER" id="PTHR43341">
    <property type="entry name" value="AMINO ACID PERMEASE"/>
    <property type="match status" value="1"/>
</dbReference>
<dbReference type="InterPro" id="IPR004841">
    <property type="entry name" value="AA-permease/SLC12A_dom"/>
</dbReference>
<dbReference type="InterPro" id="IPR004840">
    <property type="entry name" value="Amino_acid_permease_CS"/>
</dbReference>
<evidence type="ECO:0000256" key="5">
    <source>
        <dbReference type="ARBA" id="ARBA00022989"/>
    </source>
</evidence>
<feature type="transmembrane region" description="Helical" evidence="7">
    <location>
        <begin position="495"/>
        <end position="514"/>
    </location>
</feature>
<evidence type="ECO:0000313" key="9">
    <source>
        <dbReference type="EMBL" id="EED24628.1"/>
    </source>
</evidence>
<feature type="transmembrane region" description="Helical" evidence="7">
    <location>
        <begin position="174"/>
        <end position="193"/>
    </location>
</feature>
<dbReference type="AlphaFoldDB" id="B8LWZ5"/>
<evidence type="ECO:0000259" key="8">
    <source>
        <dbReference type="Pfam" id="PF00324"/>
    </source>
</evidence>
<dbReference type="RefSeq" id="XP_002342015.1">
    <property type="nucleotide sequence ID" value="XM_002341974.1"/>
</dbReference>
<dbReference type="Proteomes" id="UP000001745">
    <property type="component" value="Unassembled WGS sequence"/>
</dbReference>